<name>A0A1V9X1M6_9ACAR</name>
<keyword evidence="4" id="KW-1185">Reference proteome</keyword>
<proteinExistence type="predicted"/>
<reference evidence="3 4" key="1">
    <citation type="journal article" date="2017" name="Gigascience">
        <title>Draft genome of the honey bee ectoparasitic mite, Tropilaelaps mercedesae, is shaped by the parasitic life history.</title>
        <authorList>
            <person name="Dong X."/>
            <person name="Armstrong S.D."/>
            <person name="Xia D."/>
            <person name="Makepeace B.L."/>
            <person name="Darby A.C."/>
            <person name="Kadowaki T."/>
        </authorList>
    </citation>
    <scope>NUCLEOTIDE SEQUENCE [LARGE SCALE GENOMIC DNA]</scope>
    <source>
        <strain evidence="3">Wuxi-XJTLU</strain>
    </source>
</reference>
<accession>A0A1V9X1M6</accession>
<sequence length="464" mass="50500">MFAFRISEVPSSKLDYSRQDSLERRASSLESPKSSQEGDHSKGSKETVEDDTPPEPLERDYPQPQAHQQPHHSQPQPPPRGAFRQQQTAPMLAQPDNSSSSSSSNPGTAAESAERVSTTTTAGVRHSRSSPPNSLFAQASLEVHPADDNDVDVDSSPSPGYAPGSGSSGGGPFERRFRLSLDEALRQRREKMGEVIDDDSEPRSDEDSLIEHQQTGSDLDEGDEGEMVSNSPTGFHYSIASSKPSNTSNPLQLPPRTGLVQRGHSAPLRPRSEGHHPQPIYANVQQSQGGGSVVVVHGHHKPTEDNRPIHTEFLEGGQLSAPLDLALATTPPFPSPNEDPVRYLSDHWGEYRSTGGRPYYYNYVTGEHSWKPPRTRRKFSSQRLTQSVDSVDGLETLDGPDGTDTGLDSSVEGIMPSPPPSPTETIASGWSKLTDVTATLKSRDVRHFVVLVSSQARLAQIRLC</sequence>
<evidence type="ECO:0000313" key="4">
    <source>
        <dbReference type="Proteomes" id="UP000192247"/>
    </source>
</evidence>
<dbReference type="SUPFAM" id="SSF51045">
    <property type="entry name" value="WW domain"/>
    <property type="match status" value="1"/>
</dbReference>
<feature type="compositionally biased region" description="Basic and acidic residues" evidence="1">
    <location>
        <begin position="36"/>
        <end position="47"/>
    </location>
</feature>
<feature type="compositionally biased region" description="Basic and acidic residues" evidence="1">
    <location>
        <begin position="201"/>
        <end position="210"/>
    </location>
</feature>
<evidence type="ECO:0000259" key="2">
    <source>
        <dbReference type="PROSITE" id="PS50020"/>
    </source>
</evidence>
<organism evidence="3 4">
    <name type="scientific">Tropilaelaps mercedesae</name>
    <dbReference type="NCBI Taxonomy" id="418985"/>
    <lineage>
        <taxon>Eukaryota</taxon>
        <taxon>Metazoa</taxon>
        <taxon>Ecdysozoa</taxon>
        <taxon>Arthropoda</taxon>
        <taxon>Chelicerata</taxon>
        <taxon>Arachnida</taxon>
        <taxon>Acari</taxon>
        <taxon>Parasitiformes</taxon>
        <taxon>Mesostigmata</taxon>
        <taxon>Gamasina</taxon>
        <taxon>Dermanyssoidea</taxon>
        <taxon>Laelapidae</taxon>
        <taxon>Tropilaelaps</taxon>
    </lineage>
</organism>
<protein>
    <recommendedName>
        <fullName evidence="2">WW domain-containing protein</fullName>
    </recommendedName>
</protein>
<feature type="compositionally biased region" description="Basic and acidic residues" evidence="1">
    <location>
        <begin position="15"/>
        <end position="27"/>
    </location>
</feature>
<dbReference type="Gene3D" id="2.20.70.10">
    <property type="match status" value="1"/>
</dbReference>
<dbReference type="InterPro" id="IPR001202">
    <property type="entry name" value="WW_dom"/>
</dbReference>
<dbReference type="PROSITE" id="PS50020">
    <property type="entry name" value="WW_DOMAIN_2"/>
    <property type="match status" value="1"/>
</dbReference>
<feature type="compositionally biased region" description="Polar residues" evidence="1">
    <location>
        <begin position="228"/>
        <end position="251"/>
    </location>
</feature>
<dbReference type="InterPro" id="IPR036020">
    <property type="entry name" value="WW_dom_sf"/>
</dbReference>
<feature type="compositionally biased region" description="Low complexity" evidence="1">
    <location>
        <begin position="62"/>
        <end position="74"/>
    </location>
</feature>
<dbReference type="Proteomes" id="UP000192247">
    <property type="component" value="Unassembled WGS sequence"/>
</dbReference>
<feature type="region of interest" description="Disordered" evidence="1">
    <location>
        <begin position="1"/>
        <end position="277"/>
    </location>
</feature>
<gene>
    <name evidence="3" type="ORF">BIW11_13477</name>
</gene>
<dbReference type="EMBL" id="MNPL01028494">
    <property type="protein sequence ID" value="OQR67520.1"/>
    <property type="molecule type" value="Genomic_DNA"/>
</dbReference>
<dbReference type="AlphaFoldDB" id="A0A1V9X1M6"/>
<dbReference type="InParanoid" id="A0A1V9X1M6"/>
<dbReference type="OrthoDB" id="79452at2759"/>
<feature type="domain" description="WW" evidence="2">
    <location>
        <begin position="342"/>
        <end position="375"/>
    </location>
</feature>
<comment type="caution">
    <text evidence="3">The sequence shown here is derived from an EMBL/GenBank/DDBJ whole genome shotgun (WGS) entry which is preliminary data.</text>
</comment>
<dbReference type="CDD" id="cd00201">
    <property type="entry name" value="WW"/>
    <property type="match status" value="1"/>
</dbReference>
<evidence type="ECO:0000256" key="1">
    <source>
        <dbReference type="SAM" id="MobiDB-lite"/>
    </source>
</evidence>
<feature type="region of interest" description="Disordered" evidence="1">
    <location>
        <begin position="392"/>
        <end position="424"/>
    </location>
</feature>
<feature type="compositionally biased region" description="Basic and acidic residues" evidence="1">
    <location>
        <begin position="173"/>
        <end position="194"/>
    </location>
</feature>
<feature type="compositionally biased region" description="Low complexity" evidence="1">
    <location>
        <begin position="154"/>
        <end position="165"/>
    </location>
</feature>
<evidence type="ECO:0000313" key="3">
    <source>
        <dbReference type="EMBL" id="OQR67520.1"/>
    </source>
</evidence>
<feature type="compositionally biased region" description="Low complexity" evidence="1">
    <location>
        <begin position="393"/>
        <end position="408"/>
    </location>
</feature>